<organism evidence="5 6">
    <name type="scientific">Holothuria leucospilota</name>
    <name type="common">Black long sea cucumber</name>
    <name type="synonym">Mertensiothuria leucospilota</name>
    <dbReference type="NCBI Taxonomy" id="206669"/>
    <lineage>
        <taxon>Eukaryota</taxon>
        <taxon>Metazoa</taxon>
        <taxon>Echinodermata</taxon>
        <taxon>Eleutherozoa</taxon>
        <taxon>Echinozoa</taxon>
        <taxon>Holothuroidea</taxon>
        <taxon>Aspidochirotacea</taxon>
        <taxon>Aspidochirotida</taxon>
        <taxon>Holothuriidae</taxon>
        <taxon>Holothuria</taxon>
    </lineage>
</organism>
<dbReference type="InterPro" id="IPR000980">
    <property type="entry name" value="SH2"/>
</dbReference>
<reference evidence="5" key="1">
    <citation type="submission" date="2021-10" db="EMBL/GenBank/DDBJ databases">
        <title>Tropical sea cucumber genome reveals ecological adaptation and Cuvierian tubules defense mechanism.</title>
        <authorList>
            <person name="Chen T."/>
        </authorList>
    </citation>
    <scope>NUCLEOTIDE SEQUENCE</scope>
    <source>
        <strain evidence="5">Nanhai2018</strain>
        <tissue evidence="5">Muscle</tissue>
    </source>
</reference>
<dbReference type="PRINTS" id="PR01217">
    <property type="entry name" value="PRICHEXTENSN"/>
</dbReference>
<comment type="caution">
    <text evidence="5">The sequence shown here is derived from an EMBL/GenBank/DDBJ whole genome shotgun (WGS) entry which is preliminary data.</text>
</comment>
<feature type="compositionally biased region" description="Polar residues" evidence="3">
    <location>
        <begin position="269"/>
        <end position="282"/>
    </location>
</feature>
<gene>
    <name evidence="5" type="ORF">HOLleu_33865</name>
</gene>
<protein>
    <submittedName>
        <fullName evidence="5">Lymphocyte cytosolic protein 2</fullName>
    </submittedName>
</protein>
<keyword evidence="6" id="KW-1185">Reference proteome</keyword>
<dbReference type="Proteomes" id="UP001152320">
    <property type="component" value="Chromosome 17"/>
</dbReference>
<sequence>MGDSQTSLHDLLKQRLQEFKEQQAEEANDMYIAPDSQDNYEEFDTVPDNGEDDQLYLTPPGDDEDAPPPPPRDPLGAKNSSSVHRAPALPPRPGAKPLPSPSHMPLPPPGQKLLSSPAHKRLPSPGRSSVNSDENSGEEYVVPDPITADSEEMYLDPNESNEPDDCCEEYLDPNEVPRPEPPLPAPPIQRRDKSPKRTIPALNGRSRSSILPPKPTSKPEHPTSHLHPSKSVGKLFTSITSQFESKTSSVPKPPIPTSNNRPKPPQGGSMWQIQKNLKSQVPQPNPPRPAIPTPSQPPTPQLPSPRLPARPSDSQSSRPSEPVRPARSEPVRPPVPVSSRPRPSSTRGENDLSNCPWFHETLDRTKATAALNRHKKEGAFVVRKSDKNINFPYSLSLYYKGSIRNLQIGIRDDKKYALGKLKEGEGRFSSVKELIDYHRTHDVVLANNDGRTCLIEPVPIP</sequence>
<dbReference type="PANTHER" id="PTHR14098">
    <property type="entry name" value="SH2 DOMAIN CONTAINING PROTEIN"/>
    <property type="match status" value="1"/>
</dbReference>
<dbReference type="SUPFAM" id="SSF55550">
    <property type="entry name" value="SH2 domain"/>
    <property type="match status" value="1"/>
</dbReference>
<dbReference type="InterPro" id="IPR036860">
    <property type="entry name" value="SH2_dom_sf"/>
</dbReference>
<feature type="compositionally biased region" description="Acidic residues" evidence="3">
    <location>
        <begin position="38"/>
        <end position="54"/>
    </location>
</feature>
<dbReference type="Pfam" id="PF00017">
    <property type="entry name" value="SH2"/>
    <property type="match status" value="1"/>
</dbReference>
<dbReference type="OrthoDB" id="10044490at2759"/>
<evidence type="ECO:0000313" key="6">
    <source>
        <dbReference type="Proteomes" id="UP001152320"/>
    </source>
</evidence>
<feature type="domain" description="SH2" evidence="4">
    <location>
        <begin position="357"/>
        <end position="458"/>
    </location>
</feature>
<feature type="compositionally biased region" description="Polar residues" evidence="3">
    <location>
        <begin position="237"/>
        <end position="250"/>
    </location>
</feature>
<dbReference type="PANTHER" id="PTHR14098:SF14">
    <property type="entry name" value="SH2 DOMAIN-CONTAINING PROTEIN"/>
    <property type="match status" value="1"/>
</dbReference>
<dbReference type="AlphaFoldDB" id="A0A9Q1BI78"/>
<feature type="compositionally biased region" description="Pro residues" evidence="3">
    <location>
        <begin position="283"/>
        <end position="308"/>
    </location>
</feature>
<evidence type="ECO:0000259" key="4">
    <source>
        <dbReference type="PROSITE" id="PS50001"/>
    </source>
</evidence>
<dbReference type="GO" id="GO:0005737">
    <property type="term" value="C:cytoplasm"/>
    <property type="evidence" value="ECO:0007669"/>
    <property type="project" value="UniProtKB-ARBA"/>
</dbReference>
<evidence type="ECO:0000256" key="2">
    <source>
        <dbReference type="PROSITE-ProRule" id="PRU00191"/>
    </source>
</evidence>
<dbReference type="GO" id="GO:0007169">
    <property type="term" value="P:cell surface receptor protein tyrosine kinase signaling pathway"/>
    <property type="evidence" value="ECO:0007669"/>
    <property type="project" value="TreeGrafter"/>
</dbReference>
<feature type="compositionally biased region" description="Acidic residues" evidence="3">
    <location>
        <begin position="149"/>
        <end position="172"/>
    </location>
</feature>
<dbReference type="PROSITE" id="PS50001">
    <property type="entry name" value="SH2"/>
    <property type="match status" value="1"/>
</dbReference>
<name>A0A9Q1BI78_HOLLE</name>
<dbReference type="SMART" id="SM00252">
    <property type="entry name" value="SH2"/>
    <property type="match status" value="1"/>
</dbReference>
<proteinExistence type="predicted"/>
<dbReference type="EMBL" id="JAIZAY010000017">
    <property type="protein sequence ID" value="KAJ8026117.1"/>
    <property type="molecule type" value="Genomic_DNA"/>
</dbReference>
<feature type="region of interest" description="Disordered" evidence="3">
    <location>
        <begin position="18"/>
        <end position="354"/>
    </location>
</feature>
<evidence type="ECO:0000256" key="1">
    <source>
        <dbReference type="ARBA" id="ARBA00022999"/>
    </source>
</evidence>
<dbReference type="Gene3D" id="3.30.505.10">
    <property type="entry name" value="SH2 domain"/>
    <property type="match status" value="1"/>
</dbReference>
<feature type="compositionally biased region" description="Pro residues" evidence="3">
    <location>
        <begin position="88"/>
        <end position="110"/>
    </location>
</feature>
<evidence type="ECO:0000313" key="5">
    <source>
        <dbReference type="EMBL" id="KAJ8026117.1"/>
    </source>
</evidence>
<evidence type="ECO:0000256" key="3">
    <source>
        <dbReference type="SAM" id="MobiDB-lite"/>
    </source>
</evidence>
<accession>A0A9Q1BI78</accession>
<dbReference type="GO" id="GO:0035556">
    <property type="term" value="P:intracellular signal transduction"/>
    <property type="evidence" value="ECO:0007669"/>
    <property type="project" value="TreeGrafter"/>
</dbReference>
<dbReference type="InterPro" id="IPR051751">
    <property type="entry name" value="Immunoreceptor_sig_adapters"/>
</dbReference>
<dbReference type="PRINTS" id="PR00401">
    <property type="entry name" value="SH2DOMAIN"/>
</dbReference>
<keyword evidence="1 2" id="KW-0727">SH2 domain</keyword>